<sequence length="87" mass="9713">INRLKSLEINCVASLAKFKRTQFQQIILALDNTSVLHYLIEASRNIGLDISKQDSTKQAEHGCLTKFNGDLGWSVVAVKRADVRQGQ</sequence>
<gene>
    <name evidence="1" type="ORF">M8C21_004503</name>
</gene>
<name>A0AAD5CWD6_AMBAR</name>
<keyword evidence="2" id="KW-1185">Reference proteome</keyword>
<reference evidence="1" key="1">
    <citation type="submission" date="2022-06" db="EMBL/GenBank/DDBJ databases">
        <title>Uncovering the hologenomic basis of an extraordinary plant invasion.</title>
        <authorList>
            <person name="Bieker V.C."/>
            <person name="Martin M.D."/>
            <person name="Gilbert T."/>
            <person name="Hodgins K."/>
            <person name="Battlay P."/>
            <person name="Petersen B."/>
            <person name="Wilson J."/>
        </authorList>
    </citation>
    <scope>NUCLEOTIDE SEQUENCE</scope>
    <source>
        <strain evidence="1">AA19_3_7</strain>
        <tissue evidence="1">Leaf</tissue>
    </source>
</reference>
<protein>
    <submittedName>
        <fullName evidence="1">Uncharacterized protein</fullName>
    </submittedName>
</protein>
<dbReference type="Proteomes" id="UP001206925">
    <property type="component" value="Unassembled WGS sequence"/>
</dbReference>
<accession>A0AAD5CWD6</accession>
<evidence type="ECO:0000313" key="1">
    <source>
        <dbReference type="EMBL" id="KAI7749219.1"/>
    </source>
</evidence>
<comment type="caution">
    <text evidence="1">The sequence shown here is derived from an EMBL/GenBank/DDBJ whole genome shotgun (WGS) entry which is preliminary data.</text>
</comment>
<evidence type="ECO:0000313" key="2">
    <source>
        <dbReference type="Proteomes" id="UP001206925"/>
    </source>
</evidence>
<feature type="non-terminal residue" evidence="1">
    <location>
        <position position="1"/>
    </location>
</feature>
<feature type="non-terminal residue" evidence="1">
    <location>
        <position position="87"/>
    </location>
</feature>
<dbReference type="AlphaFoldDB" id="A0AAD5CWD6"/>
<dbReference type="EMBL" id="JAMZMK010006394">
    <property type="protein sequence ID" value="KAI7749219.1"/>
    <property type="molecule type" value="Genomic_DNA"/>
</dbReference>
<proteinExistence type="predicted"/>
<organism evidence="1 2">
    <name type="scientific">Ambrosia artemisiifolia</name>
    <name type="common">Common ragweed</name>
    <dbReference type="NCBI Taxonomy" id="4212"/>
    <lineage>
        <taxon>Eukaryota</taxon>
        <taxon>Viridiplantae</taxon>
        <taxon>Streptophyta</taxon>
        <taxon>Embryophyta</taxon>
        <taxon>Tracheophyta</taxon>
        <taxon>Spermatophyta</taxon>
        <taxon>Magnoliopsida</taxon>
        <taxon>eudicotyledons</taxon>
        <taxon>Gunneridae</taxon>
        <taxon>Pentapetalae</taxon>
        <taxon>asterids</taxon>
        <taxon>campanulids</taxon>
        <taxon>Asterales</taxon>
        <taxon>Asteraceae</taxon>
        <taxon>Asteroideae</taxon>
        <taxon>Heliantheae alliance</taxon>
        <taxon>Heliantheae</taxon>
        <taxon>Ambrosia</taxon>
    </lineage>
</organism>